<keyword evidence="4" id="KW-0862">Zinc</keyword>
<keyword evidence="2" id="KW-0677">Repeat</keyword>
<dbReference type="InterPro" id="IPR013087">
    <property type="entry name" value="Znf_C2H2_type"/>
</dbReference>
<dbReference type="CTD" id="9942231"/>
<feature type="domain" description="C2H2-type" evidence="7">
    <location>
        <begin position="1889"/>
        <end position="1918"/>
    </location>
</feature>
<dbReference type="FunCoup" id="A0A1S0ULA9">
    <property type="interactions" value="576"/>
</dbReference>
<gene>
    <name evidence="8" type="ORF">LOAG_16840</name>
</gene>
<sequence length="2113" mass="239497">MDSRLDTVNGETENENENDSSSVQKRKVTSCNTDRLTDSMYGRTPEVNELDRKRQRLEVDRNKQLVTKQEQQLQKKKNVMNVRSSINFTTLVGYKRLQYAGPHESRTIISRLYNFEKLADISGGFRLYLRLMTDAILNEICNKIDDLSDRFNKSKDMDLCISQVLRYTWSQLSDKERLTYETVARRKVQEKYKTELDKMRSDRDSRSEKSISATKLQWIRSLPAMPLTEFKFMSAWAKKQRENEHYRVHCKRLRCPFCKNMILRDDTLQMHILYGHHNMYVYACHFCFEGFTSLEQLKQHCCEEFTQFMLRLVIKETKLEMMFAMHTLICAECNLQVPLSSLSNSSSDKKCIKLQRLLNYHSTDKLVSCIILFAVRPSEVEYVTMRGCAMKCGIPLRCKFCSHKFVSAADIEKHQLSEHSGEVIKLKCPVCPRFYITDCFFRDHLLSHLGEVHSMTGLLDKATFRPSAFSHDTACKMGPSLQKIIGSDIAEISRIEKPDDLSDDEDESYEKSVLDRKSKLIVEKKVSKKVSKGTDQNLCYYCRHAKQLMTKPLQSSLCRCIKSRRESKSFATKNSFVKSLVEKFTREGRLYIDKKDSILDTTIGAVIDDSVFICIKCKGLHLGDQNTLKHLRICMQKDVESPDPEKHFDLMDNKIVIRLTQSCCSPNGRISCPECEVTSCSIASLRRHLALDHGIFAYYNIPESHRAVGIMEYVSSKSTKDAKLDIAARINLELNLTPTGDFKQRDDRCSQSSSLISRNNTKLATSSIHATENFQAAPMSAETRSTLMQAFMEPTQSSTVMGKFICILCFTPSASSQQLANHFVRSHLHLCSECGSGFVEKQCLLSHLASCQKWPRKCSDGEFFPRCPICSFLFLTPERYFYHLLHCHNTSLYISEKQQVNPMFIWKKLSLIDASKLRRTLMDKLIIKNHDDFIAEDMSNSSILPVRNTRYAESVVADKFMCALCELDFPNRIECDIHLQKHPEQWSCCPVCMYFRDHYPIRTIGELFEHLLFKHTVKSLQPKGVKIVCSLCQSLSSCESTVPLSVKLCEEQMIRHILYTCSGTQVCFLCNDGVVYSPEKLKKHRVSEHRIVFERFGCSECSRKFHTCSAFKKHSCNVLLKCSCGVSALFTEEEFEKHFEKHLNSMKDFCLLCNKYLFSQDQLLSHVMLHRIVVNGKRQLVQLNMPGNVLSFPGPNITTDSNMKINVPSKKHNATTFLFGKVKISNGDDGIQFLGSGSLTNDANGSENEGRRKHAGDNDVVFVAETLPANFMTNVRSETGAVTEAVSSFYTYPVEATASIPDIRFPVDEIMSGESGPSATIFGANTTDVASPIIDGQNSTTRNGFPTKSMKKELASAKASYTPADVSDDDDIVFIDELENESPSTDEVLKEGKKVVDKIGDSDLEIVEGAERHSGPYKREAKFHCSQCTEKFLTRASLLIHKQTHKYDAGQTIEAVYGIPVETILYICRLCCLAYESQVVYQMHMRTHGALQNCERCSVVAFNEEQMRNHQDQHVPSTGRQQVVYVCSKCVATYSTDARLYHHMLSAHAQAILYFCKNCGLANTNGCVVYEHIVRGECAWRNLSSVSEFVIMGFTAACIFHYQPANPVQYENRVRNNELLVVIPSECIHRSFLSLPNDVISITCPTCNSLMSFLRLQAENPRFTGSLPRTLNHAVDDNDAMMLTMLSIWRMENIDQHAIISNTRNQQTATSVGLPSKSCTLSRVAVPSGVPLPTSLSGVCISQNHARAVGGNTSITQPSSQISWVPARQALTAVSTSASPSSSLQIVGTNSHPGIAASPTQPVALSVSTQTGAESPSPPSNTPPYLQPYRGALEAVGLTVGTQMVTRDYIVKNAEGEYFCARSGCANVRIEKITSGRVHNLRHNPQNIFFCLECGSAFPFENLTVKHMIEFHHQKQTPSLSLRCPLCPKTPPFTRVELFRKHMAESAAHSTAAYSFNFKQRCKLRFHSIEARLRHDHEHRATRNAACCFVCGTSRNWWFSPARADFPYIDHSYIHAFSLWGVCRECGLSYPNELKNQQYFHHFKEQHMTKASDIWHCKICNIEIDNCNVHVHALQRHFVIGVKIDRRKPYVVETSEAVMRAFLGYPVPDNARV</sequence>
<evidence type="ECO:0000256" key="3">
    <source>
        <dbReference type="ARBA" id="ARBA00022771"/>
    </source>
</evidence>
<feature type="domain" description="C2H2-type" evidence="7">
    <location>
        <begin position="396"/>
        <end position="424"/>
    </location>
</feature>
<evidence type="ECO:0000259" key="7">
    <source>
        <dbReference type="PROSITE" id="PS50157"/>
    </source>
</evidence>
<dbReference type="KEGG" id="loa:LOAG_16840"/>
<evidence type="ECO:0000256" key="2">
    <source>
        <dbReference type="ARBA" id="ARBA00022737"/>
    </source>
</evidence>
<dbReference type="GeneID" id="9942231"/>
<feature type="compositionally biased region" description="Polar residues" evidence="6">
    <location>
        <begin position="19"/>
        <end position="34"/>
    </location>
</feature>
<proteinExistence type="predicted"/>
<feature type="region of interest" description="Disordered" evidence="6">
    <location>
        <begin position="1"/>
        <end position="50"/>
    </location>
</feature>
<name>A0A1S0ULA9_LOALO</name>
<dbReference type="RefSeq" id="XP_020306953.1">
    <property type="nucleotide sequence ID" value="XM_020449498.1"/>
</dbReference>
<evidence type="ECO:0000256" key="4">
    <source>
        <dbReference type="ARBA" id="ARBA00022833"/>
    </source>
</evidence>
<dbReference type="OrthoDB" id="5805083at2759"/>
<evidence type="ECO:0000256" key="5">
    <source>
        <dbReference type="PROSITE-ProRule" id="PRU00042"/>
    </source>
</evidence>
<dbReference type="PANTHER" id="PTHR24403:SF67">
    <property type="entry name" value="FI01116P-RELATED"/>
    <property type="match status" value="1"/>
</dbReference>
<dbReference type="PROSITE" id="PS00028">
    <property type="entry name" value="ZINC_FINGER_C2H2_1"/>
    <property type="match status" value="7"/>
</dbReference>
<dbReference type="PROSITE" id="PS50157">
    <property type="entry name" value="ZINC_FINGER_C2H2_2"/>
    <property type="match status" value="3"/>
</dbReference>
<accession>A0A1S0ULA9</accession>
<dbReference type="EMBL" id="JH712088">
    <property type="protein sequence ID" value="EJD76138.1"/>
    <property type="molecule type" value="Genomic_DNA"/>
</dbReference>
<dbReference type="GO" id="GO:0008270">
    <property type="term" value="F:zinc ion binding"/>
    <property type="evidence" value="ECO:0007669"/>
    <property type="project" value="UniProtKB-KW"/>
</dbReference>
<dbReference type="PANTHER" id="PTHR24403">
    <property type="entry name" value="ZINC FINGER PROTEIN"/>
    <property type="match status" value="1"/>
</dbReference>
<dbReference type="GO" id="GO:0045944">
    <property type="term" value="P:positive regulation of transcription by RNA polymerase II"/>
    <property type="evidence" value="ECO:0007669"/>
    <property type="project" value="TreeGrafter"/>
</dbReference>
<reference evidence="8" key="1">
    <citation type="submission" date="2012-04" db="EMBL/GenBank/DDBJ databases">
        <title>The Genome Sequence of Loa loa.</title>
        <authorList>
            <consortium name="The Broad Institute Genome Sequencing Platform"/>
            <consortium name="Broad Institute Genome Sequencing Center for Infectious Disease"/>
            <person name="Nutman T.B."/>
            <person name="Fink D.L."/>
            <person name="Russ C."/>
            <person name="Young S."/>
            <person name="Zeng Q."/>
            <person name="Gargeya S."/>
            <person name="Alvarado L."/>
            <person name="Berlin A."/>
            <person name="Chapman S.B."/>
            <person name="Chen Z."/>
            <person name="Freedman E."/>
            <person name="Gellesch M."/>
            <person name="Goldberg J."/>
            <person name="Griggs A."/>
            <person name="Gujja S."/>
            <person name="Heilman E.R."/>
            <person name="Heiman D."/>
            <person name="Howarth C."/>
            <person name="Mehta T."/>
            <person name="Neiman D."/>
            <person name="Pearson M."/>
            <person name="Roberts A."/>
            <person name="Saif S."/>
            <person name="Shea T."/>
            <person name="Shenoy N."/>
            <person name="Sisk P."/>
            <person name="Stolte C."/>
            <person name="Sykes S."/>
            <person name="White J."/>
            <person name="Yandava C."/>
            <person name="Haas B."/>
            <person name="Henn M.R."/>
            <person name="Nusbaum C."/>
            <person name="Birren B."/>
        </authorList>
    </citation>
    <scope>NUCLEOTIDE SEQUENCE [LARGE SCALE GENOMIC DNA]</scope>
</reference>
<dbReference type="InParanoid" id="A0A1S0ULA9"/>
<dbReference type="InterPro" id="IPR050688">
    <property type="entry name" value="Zinc_finger/UBP_domain"/>
</dbReference>
<dbReference type="SMART" id="SM00355">
    <property type="entry name" value="ZnF_C2H2"/>
    <property type="match status" value="20"/>
</dbReference>
<keyword evidence="3 5" id="KW-0863">Zinc-finger</keyword>
<feature type="domain" description="C2H2-type" evidence="7">
    <location>
        <begin position="1423"/>
        <end position="1450"/>
    </location>
</feature>
<keyword evidence="1" id="KW-0479">Metal-binding</keyword>
<organism evidence="8">
    <name type="scientific">Loa loa</name>
    <name type="common">Eye worm</name>
    <name type="synonym">Filaria loa</name>
    <dbReference type="NCBI Taxonomy" id="7209"/>
    <lineage>
        <taxon>Eukaryota</taxon>
        <taxon>Metazoa</taxon>
        <taxon>Ecdysozoa</taxon>
        <taxon>Nematoda</taxon>
        <taxon>Chromadorea</taxon>
        <taxon>Rhabditida</taxon>
        <taxon>Spirurina</taxon>
        <taxon>Spiruromorpha</taxon>
        <taxon>Filarioidea</taxon>
        <taxon>Onchocercidae</taxon>
        <taxon>Loa</taxon>
    </lineage>
</organism>
<dbReference type="GO" id="GO:0005634">
    <property type="term" value="C:nucleus"/>
    <property type="evidence" value="ECO:0007669"/>
    <property type="project" value="TreeGrafter"/>
</dbReference>
<protein>
    <submittedName>
        <fullName evidence="8">Zinc finger protein</fullName>
    </submittedName>
</protein>
<dbReference type="OMA" id="SFKSPEC"/>
<evidence type="ECO:0000256" key="1">
    <source>
        <dbReference type="ARBA" id="ARBA00022723"/>
    </source>
</evidence>
<evidence type="ECO:0000256" key="6">
    <source>
        <dbReference type="SAM" id="MobiDB-lite"/>
    </source>
</evidence>
<evidence type="ECO:0000313" key="8">
    <source>
        <dbReference type="EMBL" id="EJD76138.1"/>
    </source>
</evidence>